<proteinExistence type="predicted"/>
<protein>
    <submittedName>
        <fullName evidence="1">Uncharacterized protein</fullName>
    </submittedName>
</protein>
<sequence>MNNQIGDDSRGLNKNVGFGNTIIEAFDSFVEERGKMMATLGGQNPQDGNSILFTGISVDIKDSESVQLLQMINSLNDKWLGLCSNFIKNPKDREQKAQKEGEAIQLQNKHHVTLFFYGRFPKDQEKLNAHVQVILKQFENIQSPYKDLMNILTPYEFAVSLLYKRFYNLPYPFEVSNTDEGAVSTPSSLNPLACCVNPCLTVEGSNNSIKVNLRHLILVPNVVLCATASFERPTFSIAEEDGKFEPYQGQNNGLTPAGILDELWKNCLDNNGILISQNHCTHVTLGTSKGYKPVISSDVCDAICNYLAFAQGVENHHEHLEIIQVTTFPSATKMDASHVIKSLDIPRSAPCPFGEARSEIISLLPLLLEPDLVKPDLQHVIENVNANTARSHPVAPKPIENIYKDTKCYVADDKSWFYFKNLPVNSDHVQPNFIVDAYLVPINKTIDGHMRFF</sequence>
<dbReference type="KEGG" id="bdw:94335628"/>
<gene>
    <name evidence="1" type="ORF">BdWA1_001330</name>
</gene>
<accession>A0AAD9PP31</accession>
<evidence type="ECO:0000313" key="1">
    <source>
        <dbReference type="EMBL" id="KAK2198319.1"/>
    </source>
</evidence>
<dbReference type="EMBL" id="JALLKP010000001">
    <property type="protein sequence ID" value="KAK2198319.1"/>
    <property type="molecule type" value="Genomic_DNA"/>
</dbReference>
<reference evidence="1" key="1">
    <citation type="journal article" date="2023" name="Nat. Microbiol.">
        <title>Babesia duncani multi-omics identifies virulence factors and drug targets.</title>
        <authorList>
            <person name="Singh P."/>
            <person name="Lonardi S."/>
            <person name="Liang Q."/>
            <person name="Vydyam P."/>
            <person name="Khabirova E."/>
            <person name="Fang T."/>
            <person name="Gihaz S."/>
            <person name="Thekkiniath J."/>
            <person name="Munshi M."/>
            <person name="Abel S."/>
            <person name="Ciampossin L."/>
            <person name="Batugedara G."/>
            <person name="Gupta M."/>
            <person name="Lu X.M."/>
            <person name="Lenz T."/>
            <person name="Chakravarty S."/>
            <person name="Cornillot E."/>
            <person name="Hu Y."/>
            <person name="Ma W."/>
            <person name="Gonzalez L.M."/>
            <person name="Sanchez S."/>
            <person name="Estrada K."/>
            <person name="Sanchez-Flores A."/>
            <person name="Montero E."/>
            <person name="Harb O.S."/>
            <person name="Le Roch K.G."/>
            <person name="Mamoun C.B."/>
        </authorList>
    </citation>
    <scope>NUCLEOTIDE SEQUENCE</scope>
    <source>
        <strain evidence="1">WA1</strain>
    </source>
</reference>
<dbReference type="AlphaFoldDB" id="A0AAD9PP31"/>
<organism evidence="1 2">
    <name type="scientific">Babesia duncani</name>
    <dbReference type="NCBI Taxonomy" id="323732"/>
    <lineage>
        <taxon>Eukaryota</taxon>
        <taxon>Sar</taxon>
        <taxon>Alveolata</taxon>
        <taxon>Apicomplexa</taxon>
        <taxon>Aconoidasida</taxon>
        <taxon>Piroplasmida</taxon>
        <taxon>Babesiidae</taxon>
        <taxon>Babesia</taxon>
    </lineage>
</organism>
<dbReference type="Proteomes" id="UP001214638">
    <property type="component" value="Unassembled WGS sequence"/>
</dbReference>
<dbReference type="RefSeq" id="XP_067805161.1">
    <property type="nucleotide sequence ID" value="XM_067946370.1"/>
</dbReference>
<comment type="caution">
    <text evidence="1">The sequence shown here is derived from an EMBL/GenBank/DDBJ whole genome shotgun (WGS) entry which is preliminary data.</text>
</comment>
<dbReference type="GeneID" id="94335628"/>
<evidence type="ECO:0000313" key="2">
    <source>
        <dbReference type="Proteomes" id="UP001214638"/>
    </source>
</evidence>
<keyword evidence="2" id="KW-1185">Reference proteome</keyword>
<name>A0AAD9PP31_9APIC</name>